<accession>A0A6G1IX67</accession>
<keyword evidence="2" id="KW-1185">Reference proteome</keyword>
<evidence type="ECO:0000313" key="2">
    <source>
        <dbReference type="Proteomes" id="UP000799291"/>
    </source>
</evidence>
<proteinExistence type="predicted"/>
<protein>
    <submittedName>
        <fullName evidence="1">Uncharacterized protein</fullName>
    </submittedName>
</protein>
<evidence type="ECO:0000313" key="1">
    <source>
        <dbReference type="EMBL" id="KAF2682834.1"/>
    </source>
</evidence>
<reference evidence="1" key="1">
    <citation type="journal article" date="2020" name="Stud. Mycol.">
        <title>101 Dothideomycetes genomes: a test case for predicting lifestyles and emergence of pathogens.</title>
        <authorList>
            <person name="Haridas S."/>
            <person name="Albert R."/>
            <person name="Binder M."/>
            <person name="Bloem J."/>
            <person name="Labutti K."/>
            <person name="Salamov A."/>
            <person name="Andreopoulos B."/>
            <person name="Baker S."/>
            <person name="Barry K."/>
            <person name="Bills G."/>
            <person name="Bluhm B."/>
            <person name="Cannon C."/>
            <person name="Castanera R."/>
            <person name="Culley D."/>
            <person name="Daum C."/>
            <person name="Ezra D."/>
            <person name="Gonzalez J."/>
            <person name="Henrissat B."/>
            <person name="Kuo A."/>
            <person name="Liang C."/>
            <person name="Lipzen A."/>
            <person name="Lutzoni F."/>
            <person name="Magnuson J."/>
            <person name="Mondo S."/>
            <person name="Nolan M."/>
            <person name="Ohm R."/>
            <person name="Pangilinan J."/>
            <person name="Park H.-J."/>
            <person name="Ramirez L."/>
            <person name="Alfaro M."/>
            <person name="Sun H."/>
            <person name="Tritt A."/>
            <person name="Yoshinaga Y."/>
            <person name="Zwiers L.-H."/>
            <person name="Turgeon B."/>
            <person name="Goodwin S."/>
            <person name="Spatafora J."/>
            <person name="Crous P."/>
            <person name="Grigoriev I."/>
        </authorList>
    </citation>
    <scope>NUCLEOTIDE SEQUENCE</scope>
    <source>
        <strain evidence="1">CBS 122367</strain>
    </source>
</reference>
<sequence length="215" mass="23977">MGALPMSPCSASGLRDKPYQAICKASQEADFTAIDGYTKPALSGSFPNAQIESLMQLQLWRQKLRSFIKSFERLQIASSYLIKIYRMECNQQPQPQHSRCIAICISQLEVMEFWVPFGHIFSSWSSKNDPEGRPALHRDQGTSFCFVAYAFAYVPLYPPVAAVSSFVSISRLLSTASSSLEAFSDSSFICLTSLSASPDHANRSLELSRAYRTLF</sequence>
<organism evidence="1 2">
    <name type="scientific">Lentithecium fluviatile CBS 122367</name>
    <dbReference type="NCBI Taxonomy" id="1168545"/>
    <lineage>
        <taxon>Eukaryota</taxon>
        <taxon>Fungi</taxon>
        <taxon>Dikarya</taxon>
        <taxon>Ascomycota</taxon>
        <taxon>Pezizomycotina</taxon>
        <taxon>Dothideomycetes</taxon>
        <taxon>Pleosporomycetidae</taxon>
        <taxon>Pleosporales</taxon>
        <taxon>Massarineae</taxon>
        <taxon>Lentitheciaceae</taxon>
        <taxon>Lentithecium</taxon>
    </lineage>
</organism>
<dbReference type="EMBL" id="MU005586">
    <property type="protein sequence ID" value="KAF2682834.1"/>
    <property type="molecule type" value="Genomic_DNA"/>
</dbReference>
<dbReference type="AlphaFoldDB" id="A0A6G1IX67"/>
<gene>
    <name evidence="1" type="ORF">K458DRAFT_432786</name>
</gene>
<dbReference type="Proteomes" id="UP000799291">
    <property type="component" value="Unassembled WGS sequence"/>
</dbReference>
<name>A0A6G1IX67_9PLEO</name>